<keyword evidence="4" id="KW-0902">Two-component regulatory system</keyword>
<dbReference type="InterPro" id="IPR051271">
    <property type="entry name" value="2C-system_Tx_regulators"/>
</dbReference>
<evidence type="ECO:0000256" key="9">
    <source>
        <dbReference type="PROSITE-ProRule" id="PRU00169"/>
    </source>
</evidence>
<organism evidence="11 12">
    <name type="scientific">Salipaludibacillus agaradhaerens</name>
    <name type="common">Bacillus agaradhaerens</name>
    <dbReference type="NCBI Taxonomy" id="76935"/>
    <lineage>
        <taxon>Bacteria</taxon>
        <taxon>Bacillati</taxon>
        <taxon>Bacillota</taxon>
        <taxon>Bacilli</taxon>
        <taxon>Bacillales</taxon>
        <taxon>Bacillaceae</taxon>
    </lineage>
</organism>
<dbReference type="InterPro" id="IPR001789">
    <property type="entry name" value="Sig_transdc_resp-reg_receiver"/>
</dbReference>
<dbReference type="GO" id="GO:0000156">
    <property type="term" value="F:phosphorelay response regulator activity"/>
    <property type="evidence" value="ECO:0007669"/>
    <property type="project" value="TreeGrafter"/>
</dbReference>
<dbReference type="PROSITE" id="PS50110">
    <property type="entry name" value="RESPONSE_REGULATORY"/>
    <property type="match status" value="1"/>
</dbReference>
<dbReference type="GO" id="GO:0003700">
    <property type="term" value="F:DNA-binding transcription factor activity"/>
    <property type="evidence" value="ECO:0007669"/>
    <property type="project" value="InterPro"/>
</dbReference>
<dbReference type="Pfam" id="PF00072">
    <property type="entry name" value="Response_reg"/>
    <property type="match status" value="1"/>
</dbReference>
<evidence type="ECO:0000313" key="11">
    <source>
        <dbReference type="EMBL" id="MCR6095185.1"/>
    </source>
</evidence>
<dbReference type="InterPro" id="IPR024187">
    <property type="entry name" value="Sig_transdc_resp-reg_cit/mal"/>
</dbReference>
<reference evidence="11" key="1">
    <citation type="submission" date="2020-06" db="EMBL/GenBank/DDBJ databases">
        <title>Insight into the genomes of haloalkaliphilic bacilli from Kenyan soda lakes.</title>
        <authorList>
            <person name="Mwirichia R."/>
            <person name="Villamizar G.C."/>
            <person name="Poehlein A."/>
            <person name="Mugweru J."/>
            <person name="Kipnyargis A."/>
            <person name="Kiplimo D."/>
            <person name="Orwa P."/>
            <person name="Daniel R."/>
        </authorList>
    </citation>
    <scope>NUCLEOTIDE SEQUENCE</scope>
    <source>
        <strain evidence="11">B1096_S55</strain>
    </source>
</reference>
<dbReference type="Proteomes" id="UP001057753">
    <property type="component" value="Unassembled WGS sequence"/>
</dbReference>
<name>A0A9Q4AZC9_SALAG</name>
<dbReference type="PIRSF" id="PIRSF006171">
    <property type="entry name" value="RR_citrat_malat"/>
    <property type="match status" value="1"/>
</dbReference>
<keyword evidence="6" id="KW-0238">DNA-binding</keyword>
<evidence type="ECO:0000256" key="5">
    <source>
        <dbReference type="ARBA" id="ARBA00023015"/>
    </source>
</evidence>
<dbReference type="CDD" id="cd19925">
    <property type="entry name" value="REC_citrate_TCS"/>
    <property type="match status" value="1"/>
</dbReference>
<feature type="modified residue" description="4-aspartylphosphate" evidence="9">
    <location>
        <position position="54"/>
    </location>
</feature>
<dbReference type="GO" id="GO:0005737">
    <property type="term" value="C:cytoplasm"/>
    <property type="evidence" value="ECO:0007669"/>
    <property type="project" value="UniProtKB-SubCell"/>
</dbReference>
<keyword evidence="2" id="KW-0963">Cytoplasm</keyword>
<gene>
    <name evidence="11" type="ORF">HXA33_01305</name>
</gene>
<evidence type="ECO:0000256" key="4">
    <source>
        <dbReference type="ARBA" id="ARBA00023012"/>
    </source>
</evidence>
<protein>
    <submittedName>
        <fullName evidence="11">Response regulator</fullName>
    </submittedName>
</protein>
<keyword evidence="7" id="KW-0010">Activator</keyword>
<proteinExistence type="predicted"/>
<evidence type="ECO:0000256" key="2">
    <source>
        <dbReference type="ARBA" id="ARBA00022490"/>
    </source>
</evidence>
<dbReference type="RefSeq" id="WP_078579226.1">
    <property type="nucleotide sequence ID" value="NZ_JABXYM010000001.1"/>
</dbReference>
<dbReference type="EMBL" id="JABXYM010000001">
    <property type="protein sequence ID" value="MCR6095185.1"/>
    <property type="molecule type" value="Genomic_DNA"/>
</dbReference>
<dbReference type="SMART" id="SM00448">
    <property type="entry name" value="REC"/>
    <property type="match status" value="1"/>
</dbReference>
<dbReference type="GO" id="GO:0003677">
    <property type="term" value="F:DNA binding"/>
    <property type="evidence" value="ECO:0007669"/>
    <property type="project" value="UniProtKB-KW"/>
</dbReference>
<evidence type="ECO:0000259" key="10">
    <source>
        <dbReference type="PROSITE" id="PS50110"/>
    </source>
</evidence>
<keyword evidence="3 9" id="KW-0597">Phosphoprotein</keyword>
<accession>A0A9Q4AZC9</accession>
<dbReference type="InterPro" id="IPR011006">
    <property type="entry name" value="CheY-like_superfamily"/>
</dbReference>
<sequence length="235" mass="26673">MINVLILDDDPMVAHFNELYLKEIEGFNLMAVAHSYEEAIAKLETVTIDLILLDIYMAGKSGLELLKKIREKDKWSVDVILITAASDVESIQTALRHGAVDYIIKPFDFERFQQALLRYKDKQQIIEGQGHLNQKALDEQLFGITDQIKNELPKGLSSSTLTIILEVIDSIGETSFSTEEVAEKSEISRVSVRKYLKFMAEIGVLGEKMTYGPVGRPTHLYVYKKEKKKSLSKFL</sequence>
<keyword evidence="8" id="KW-0804">Transcription</keyword>
<evidence type="ECO:0000256" key="1">
    <source>
        <dbReference type="ARBA" id="ARBA00004496"/>
    </source>
</evidence>
<evidence type="ECO:0000313" key="12">
    <source>
        <dbReference type="Proteomes" id="UP001057753"/>
    </source>
</evidence>
<comment type="caution">
    <text evidence="11">The sequence shown here is derived from an EMBL/GenBank/DDBJ whole genome shotgun (WGS) entry which is preliminary data.</text>
</comment>
<evidence type="ECO:0000256" key="8">
    <source>
        <dbReference type="ARBA" id="ARBA00023163"/>
    </source>
</evidence>
<dbReference type="Gene3D" id="3.40.50.2300">
    <property type="match status" value="1"/>
</dbReference>
<dbReference type="OrthoDB" id="9759232at2"/>
<evidence type="ECO:0000256" key="7">
    <source>
        <dbReference type="ARBA" id="ARBA00023159"/>
    </source>
</evidence>
<dbReference type="SUPFAM" id="SSF52172">
    <property type="entry name" value="CheY-like"/>
    <property type="match status" value="1"/>
</dbReference>
<evidence type="ECO:0000256" key="6">
    <source>
        <dbReference type="ARBA" id="ARBA00023125"/>
    </source>
</evidence>
<feature type="domain" description="Response regulatory" evidence="10">
    <location>
        <begin position="3"/>
        <end position="120"/>
    </location>
</feature>
<comment type="subcellular location">
    <subcellularLocation>
        <location evidence="1">Cytoplasm</location>
    </subcellularLocation>
</comment>
<dbReference type="AlphaFoldDB" id="A0A9Q4AZC9"/>
<keyword evidence="5" id="KW-0805">Transcription regulation</keyword>
<keyword evidence="12" id="KW-1185">Reference proteome</keyword>
<dbReference type="PANTHER" id="PTHR45526:SF1">
    <property type="entry name" value="TRANSCRIPTIONAL REGULATORY PROTEIN DCUR-RELATED"/>
    <property type="match status" value="1"/>
</dbReference>
<dbReference type="PANTHER" id="PTHR45526">
    <property type="entry name" value="TRANSCRIPTIONAL REGULATORY PROTEIN DPIA"/>
    <property type="match status" value="1"/>
</dbReference>
<evidence type="ECO:0000256" key="3">
    <source>
        <dbReference type="ARBA" id="ARBA00022553"/>
    </source>
</evidence>